<comment type="similarity">
    <text evidence="2">Belongs to the threonine aldolase family.</text>
</comment>
<dbReference type="InterPro" id="IPR015422">
    <property type="entry name" value="PyrdxlP-dep_Trfase_small"/>
</dbReference>
<dbReference type="GO" id="GO:0006520">
    <property type="term" value="P:amino acid metabolic process"/>
    <property type="evidence" value="ECO:0007669"/>
    <property type="project" value="InterPro"/>
</dbReference>
<dbReference type="PANTHER" id="PTHR48097:SF5">
    <property type="entry name" value="LOW SPECIFICITY L-THREONINE ALDOLASE"/>
    <property type="match status" value="1"/>
</dbReference>
<organism evidence="5 6">
    <name type="scientific">Streptococcus gallolyticus</name>
    <dbReference type="NCBI Taxonomy" id="315405"/>
    <lineage>
        <taxon>Bacteria</taxon>
        <taxon>Bacillati</taxon>
        <taxon>Bacillota</taxon>
        <taxon>Bacilli</taxon>
        <taxon>Lactobacillales</taxon>
        <taxon>Streptococcaceae</taxon>
        <taxon>Streptococcus</taxon>
    </lineage>
</organism>
<reference evidence="5 6" key="2">
    <citation type="submission" date="2014-05" db="EMBL/GenBank/DDBJ databases">
        <title>Genome sequence of Streptococcus gallolyticus.</title>
        <authorList>
            <person name="Del Campo R."/>
        </authorList>
    </citation>
    <scope>NUCLEOTIDE SEQUENCE [LARGE SCALE GENOMIC DNA]</scope>
    <source>
        <strain evidence="5 6">LMG17956</strain>
    </source>
</reference>
<dbReference type="AlphaFoldDB" id="A0A060RKD5"/>
<dbReference type="PANTHER" id="PTHR48097">
    <property type="entry name" value="L-THREONINE ALDOLASE-RELATED"/>
    <property type="match status" value="1"/>
</dbReference>
<dbReference type="GO" id="GO:0016829">
    <property type="term" value="F:lyase activity"/>
    <property type="evidence" value="ECO:0007669"/>
    <property type="project" value="InterPro"/>
</dbReference>
<dbReference type="SUPFAM" id="SSF53383">
    <property type="entry name" value="PLP-dependent transferases"/>
    <property type="match status" value="1"/>
</dbReference>
<sequence length="341" mass="38114">MLHFENDYNKGIHPQLLQALVDSNQESFAGYGIDSYCAQAAEKIKEACHCPEAEIFFLSGGTQTNQVVIDSLLTSYEGVIAAETGHVSTHEAGAIEFTGHKVLTLPSHQGKIQAAELAAYVDNFYHDGNHDHMVFPGMVYISHPTEYGTLYTKEELTAISDVCCQYQLPLFIDGARLGYGLAAKETEVDLPTIAALSDVFYIGGTKMGAFIGEAVVFTKQNTPKHFVTTVKQHGALLAKGWLIGVQFDRFFTDNLYFEIGEHVIKMAEQLKDILREKGYRFYLESPTNQQFIIIENAKLATLGEVLAYSFWEKYDDTHTVIRLATSWSTTQEDIDKLREVL</sequence>
<protein>
    <recommendedName>
        <fullName evidence="4">Aromatic amino acid beta-eliminating lyase/threonine aldolase domain-containing protein</fullName>
    </recommendedName>
</protein>
<accession>A0A060RKD5</accession>
<dbReference type="Gene3D" id="3.90.1150.10">
    <property type="entry name" value="Aspartate Aminotransferase, domain 1"/>
    <property type="match status" value="1"/>
</dbReference>
<comment type="caution">
    <text evidence="5">The sequence shown here is derived from an EMBL/GenBank/DDBJ whole genome shotgun (WGS) entry which is preliminary data.</text>
</comment>
<evidence type="ECO:0000256" key="1">
    <source>
        <dbReference type="ARBA" id="ARBA00001933"/>
    </source>
</evidence>
<keyword evidence="3" id="KW-0663">Pyridoxal phosphate</keyword>
<evidence type="ECO:0000256" key="3">
    <source>
        <dbReference type="ARBA" id="ARBA00022898"/>
    </source>
</evidence>
<dbReference type="InterPro" id="IPR015421">
    <property type="entry name" value="PyrdxlP-dep_Trfase_major"/>
</dbReference>
<name>A0A060RKD5_9STRE</name>
<reference evidence="5 6" key="1">
    <citation type="submission" date="2014-02" db="EMBL/GenBank/DDBJ databases">
        <authorList>
            <person name="Manrique M."/>
        </authorList>
    </citation>
    <scope>NUCLEOTIDE SEQUENCE [LARGE SCALE GENOMIC DNA]</scope>
    <source>
        <strain evidence="5 6">LMG17956</strain>
    </source>
</reference>
<dbReference type="InterPro" id="IPR001597">
    <property type="entry name" value="ArAA_b-elim_lyase/Thr_aldolase"/>
</dbReference>
<comment type="cofactor">
    <cofactor evidence="1">
        <name>pyridoxal 5'-phosphate</name>
        <dbReference type="ChEBI" id="CHEBI:597326"/>
    </cofactor>
</comment>
<gene>
    <name evidence="5" type="ORF">BN963_SGAL_00986</name>
</gene>
<dbReference type="Pfam" id="PF01212">
    <property type="entry name" value="Beta_elim_lyase"/>
    <property type="match status" value="1"/>
</dbReference>
<feature type="domain" description="Aromatic amino acid beta-eliminating lyase/threonine aldolase" evidence="4">
    <location>
        <begin position="30"/>
        <end position="239"/>
    </location>
</feature>
<dbReference type="InterPro" id="IPR015424">
    <property type="entry name" value="PyrdxlP-dep_Trfase"/>
</dbReference>
<proteinExistence type="inferred from homology"/>
<evidence type="ECO:0000256" key="2">
    <source>
        <dbReference type="ARBA" id="ARBA00006966"/>
    </source>
</evidence>
<dbReference type="EMBL" id="CCBC010000138">
    <property type="protein sequence ID" value="CDO17793.1"/>
    <property type="molecule type" value="Genomic_DNA"/>
</dbReference>
<evidence type="ECO:0000313" key="5">
    <source>
        <dbReference type="EMBL" id="CDO17793.1"/>
    </source>
</evidence>
<dbReference type="Gene3D" id="3.40.640.10">
    <property type="entry name" value="Type I PLP-dependent aspartate aminotransferase-like (Major domain)"/>
    <property type="match status" value="1"/>
</dbReference>
<evidence type="ECO:0000259" key="4">
    <source>
        <dbReference type="Pfam" id="PF01212"/>
    </source>
</evidence>
<evidence type="ECO:0000313" key="6">
    <source>
        <dbReference type="Proteomes" id="UP000027584"/>
    </source>
</evidence>
<dbReference type="Proteomes" id="UP000027584">
    <property type="component" value="Unassembled WGS sequence"/>
</dbReference>